<evidence type="ECO:0000313" key="3">
    <source>
        <dbReference type="Proteomes" id="UP000514509"/>
    </source>
</evidence>
<evidence type="ECO:0000259" key="1">
    <source>
        <dbReference type="Pfam" id="PF12867"/>
    </source>
</evidence>
<accession>A0A7L7L6X5</accession>
<proteinExistence type="predicted"/>
<dbReference type="InterPro" id="IPR024775">
    <property type="entry name" value="DinB-like"/>
</dbReference>
<feature type="domain" description="DinB-like" evidence="1">
    <location>
        <begin position="33"/>
        <end position="161"/>
    </location>
</feature>
<name>A0A7L7L6X5_9BACT</name>
<sequence>MEQVKWFERDFQYNINQNIFPAIMERLAGTPIRLEEKLKAIPENILSKKVNNTWTIKENVGHLTDLEPLWQGRLEDIKQGATELRPTDLQNTKTTLANHDAKPLVDLLNDFRKIREQTLKLLENLDEGTIFKAALHPRLKTPMRTLDLFLFVADHDDHHLARITELLKTLPSTYPNSSS</sequence>
<dbReference type="EMBL" id="CP055153">
    <property type="protein sequence ID" value="QMU28586.1"/>
    <property type="molecule type" value="Genomic_DNA"/>
</dbReference>
<reference evidence="2 3" key="2">
    <citation type="submission" date="2020-08" db="EMBL/GenBank/DDBJ databases">
        <title>Adhaeribacter dokdonensis sp. nov., isolated from the rhizosphere of Elymus tsukushiensis, a plant native to the Dokdo Islands, Republic of Korea.</title>
        <authorList>
            <person name="Ghim S.Y."/>
        </authorList>
    </citation>
    <scope>NUCLEOTIDE SEQUENCE [LARGE SCALE GENOMIC DNA]</scope>
    <source>
        <strain evidence="2 3">KUDC8001</strain>
    </source>
</reference>
<dbReference type="RefSeq" id="WP_182415769.1">
    <property type="nucleotide sequence ID" value="NZ_CP055153.1"/>
</dbReference>
<gene>
    <name evidence="2" type="ORF">HUW48_11295</name>
</gene>
<dbReference type="Proteomes" id="UP000514509">
    <property type="component" value="Chromosome"/>
</dbReference>
<keyword evidence="3" id="KW-1185">Reference proteome</keyword>
<organism evidence="2 3">
    <name type="scientific">Adhaeribacter radiodurans</name>
    <dbReference type="NCBI Taxonomy" id="2745197"/>
    <lineage>
        <taxon>Bacteria</taxon>
        <taxon>Pseudomonadati</taxon>
        <taxon>Bacteroidota</taxon>
        <taxon>Cytophagia</taxon>
        <taxon>Cytophagales</taxon>
        <taxon>Hymenobacteraceae</taxon>
        <taxon>Adhaeribacter</taxon>
    </lineage>
</organism>
<dbReference type="Gene3D" id="1.20.120.450">
    <property type="entry name" value="dinb family like domain"/>
    <property type="match status" value="1"/>
</dbReference>
<reference evidence="2 3" key="1">
    <citation type="submission" date="2020-06" db="EMBL/GenBank/DDBJ databases">
        <authorList>
            <person name="Hwang Y.J."/>
        </authorList>
    </citation>
    <scope>NUCLEOTIDE SEQUENCE [LARGE SCALE GENOMIC DNA]</scope>
    <source>
        <strain evidence="2 3">KUDC8001</strain>
    </source>
</reference>
<dbReference type="Pfam" id="PF12867">
    <property type="entry name" value="DinB_2"/>
    <property type="match status" value="1"/>
</dbReference>
<dbReference type="KEGG" id="add:HUW48_11295"/>
<dbReference type="SUPFAM" id="SSF109854">
    <property type="entry name" value="DinB/YfiT-like putative metalloenzymes"/>
    <property type="match status" value="1"/>
</dbReference>
<evidence type="ECO:0000313" key="2">
    <source>
        <dbReference type="EMBL" id="QMU28586.1"/>
    </source>
</evidence>
<dbReference type="AlphaFoldDB" id="A0A7L7L6X5"/>
<protein>
    <submittedName>
        <fullName evidence="2">DinB family protein</fullName>
    </submittedName>
</protein>
<dbReference type="InterPro" id="IPR034660">
    <property type="entry name" value="DinB/YfiT-like"/>
</dbReference>